<protein>
    <submittedName>
        <fullName evidence="2">Uncharacterized protein</fullName>
    </submittedName>
</protein>
<evidence type="ECO:0000313" key="3">
    <source>
        <dbReference type="Proteomes" id="UP000054564"/>
    </source>
</evidence>
<name>A0A0L0V1E2_9BASI</name>
<reference evidence="3" key="1">
    <citation type="submission" date="2014-03" db="EMBL/GenBank/DDBJ databases">
        <title>The Genome Sequence of Puccinia striiformis f. sp. tritici PST-78.</title>
        <authorList>
            <consortium name="The Broad Institute Genome Sequencing Platform"/>
            <person name="Cuomo C."/>
            <person name="Hulbert S."/>
            <person name="Chen X."/>
            <person name="Walker B."/>
            <person name="Young S.K."/>
            <person name="Zeng Q."/>
            <person name="Gargeya S."/>
            <person name="Fitzgerald M."/>
            <person name="Haas B."/>
            <person name="Abouelleil A."/>
            <person name="Alvarado L."/>
            <person name="Arachchi H.M."/>
            <person name="Berlin A.M."/>
            <person name="Chapman S.B."/>
            <person name="Goldberg J."/>
            <person name="Griggs A."/>
            <person name="Gujja S."/>
            <person name="Hansen M."/>
            <person name="Howarth C."/>
            <person name="Imamovic A."/>
            <person name="Larimer J."/>
            <person name="McCowan C."/>
            <person name="Montmayeur A."/>
            <person name="Murphy C."/>
            <person name="Neiman D."/>
            <person name="Pearson M."/>
            <person name="Priest M."/>
            <person name="Roberts A."/>
            <person name="Saif S."/>
            <person name="Shea T."/>
            <person name="Sisk P."/>
            <person name="Sykes S."/>
            <person name="Wortman J."/>
            <person name="Nusbaum C."/>
            <person name="Birren B."/>
        </authorList>
    </citation>
    <scope>NUCLEOTIDE SEQUENCE [LARGE SCALE GENOMIC DNA]</scope>
    <source>
        <strain evidence="3">race PST-78</strain>
    </source>
</reference>
<comment type="caution">
    <text evidence="2">The sequence shown here is derived from an EMBL/GenBank/DDBJ whole genome shotgun (WGS) entry which is preliminary data.</text>
</comment>
<evidence type="ECO:0000256" key="1">
    <source>
        <dbReference type="SAM" id="SignalP"/>
    </source>
</evidence>
<dbReference type="EMBL" id="AJIL01000148">
    <property type="protein sequence ID" value="KNE93001.1"/>
    <property type="molecule type" value="Genomic_DNA"/>
</dbReference>
<gene>
    <name evidence="2" type="ORF">PSTG_13637</name>
</gene>
<feature type="signal peptide" evidence="1">
    <location>
        <begin position="1"/>
        <end position="22"/>
    </location>
</feature>
<organism evidence="2 3">
    <name type="scientific">Puccinia striiformis f. sp. tritici PST-78</name>
    <dbReference type="NCBI Taxonomy" id="1165861"/>
    <lineage>
        <taxon>Eukaryota</taxon>
        <taxon>Fungi</taxon>
        <taxon>Dikarya</taxon>
        <taxon>Basidiomycota</taxon>
        <taxon>Pucciniomycotina</taxon>
        <taxon>Pucciniomycetes</taxon>
        <taxon>Pucciniales</taxon>
        <taxon>Pucciniaceae</taxon>
        <taxon>Puccinia</taxon>
    </lineage>
</organism>
<keyword evidence="3" id="KW-1185">Reference proteome</keyword>
<accession>A0A0L0V1E2</accession>
<evidence type="ECO:0000313" key="2">
    <source>
        <dbReference type="EMBL" id="KNE93001.1"/>
    </source>
</evidence>
<dbReference type="Proteomes" id="UP000054564">
    <property type="component" value="Unassembled WGS sequence"/>
</dbReference>
<dbReference type="AlphaFoldDB" id="A0A0L0V1E2"/>
<sequence length="442" mass="50560">MRLPRQESFLLFPLLLIRLSSALPLLSGASGGTHIGKTAFELPNSPVASTQASKHGEDLGTIIHQTANTVLDELISNARSDREDYKTPFYLGQIREVYPLRHSEACTQMENHPAYDMIAKAFGVRALYLKGADKYEQADMDSISREQPPEIHATIAKIDEYCSWVFPPEDERPVTGLRILEVTMMFRNEFHHLFNGRYSEQIEEKMSISKDPEFMVPKFPIQDFHSKLIAIEEWNSRHLLHNLHDKLDKALGRTGTGRLTNHLEPIGGVNPNDFLTVLAMSLHPKFDELIRELIDTGRYGPRRYYRSPGELKDEKALVLHLHSKLDPLVKKINLKWFPIMQDLMHLNRDIRFFILELDQKLDLVLAALSNERKITSRIAIMFEKVISASYDNVSRFISAFDRPELFDGSSLSSTLPAMLFQHKLNRMSASPVVDSTKPRIKV</sequence>
<feature type="chain" id="PRO_5005549472" evidence="1">
    <location>
        <begin position="23"/>
        <end position="442"/>
    </location>
</feature>
<proteinExistence type="predicted"/>
<keyword evidence="1" id="KW-0732">Signal</keyword>